<dbReference type="InterPro" id="IPR006529">
    <property type="entry name" value="U2AF_lg"/>
</dbReference>
<feature type="domain" description="RRM" evidence="13">
    <location>
        <begin position="232"/>
        <end position="315"/>
    </location>
</feature>
<evidence type="ECO:0000259" key="13">
    <source>
        <dbReference type="PROSITE" id="PS50102"/>
    </source>
</evidence>
<evidence type="ECO:0000256" key="9">
    <source>
        <dbReference type="ARBA" id="ARBA00023187"/>
    </source>
</evidence>
<evidence type="ECO:0000256" key="3">
    <source>
        <dbReference type="ARBA" id="ARBA00010269"/>
    </source>
</evidence>
<evidence type="ECO:0000313" key="15">
    <source>
        <dbReference type="EMBL" id="OMO65481.1"/>
    </source>
</evidence>
<dbReference type="SUPFAM" id="SSF54928">
    <property type="entry name" value="RNA-binding domain, RBD"/>
    <property type="match status" value="2"/>
</dbReference>
<comment type="subcellular location">
    <subcellularLocation>
        <location evidence="1">Nucleus</location>
    </subcellularLocation>
</comment>
<dbReference type="OrthoDB" id="10266058at2759"/>
<dbReference type="GO" id="GO:0032454">
    <property type="term" value="F:histone H3K9 demethylase activity"/>
    <property type="evidence" value="ECO:0007669"/>
    <property type="project" value="InterPro"/>
</dbReference>
<evidence type="ECO:0000256" key="2">
    <source>
        <dbReference type="ARBA" id="ARBA00006801"/>
    </source>
</evidence>
<reference evidence="15 16" key="1">
    <citation type="submission" date="2013-09" db="EMBL/GenBank/DDBJ databases">
        <title>Corchorus capsularis genome sequencing.</title>
        <authorList>
            <person name="Alam M."/>
            <person name="Haque M.S."/>
            <person name="Islam M.S."/>
            <person name="Emdad E.M."/>
            <person name="Islam M.M."/>
            <person name="Ahmed B."/>
            <person name="Halim A."/>
            <person name="Hossen Q.M.M."/>
            <person name="Hossain M.Z."/>
            <person name="Ahmed R."/>
            <person name="Khan M.M."/>
            <person name="Islam R."/>
            <person name="Rashid M.M."/>
            <person name="Khan S.A."/>
            <person name="Rahman M.S."/>
            <person name="Alam M."/>
        </authorList>
    </citation>
    <scope>NUCLEOTIDE SEQUENCE [LARGE SCALE GENOMIC DNA]</scope>
    <source>
        <strain evidence="16">cv. CVL-1</strain>
        <tissue evidence="15">Whole seedling</tissue>
    </source>
</reference>
<dbReference type="Gramene" id="OMO65481">
    <property type="protein sequence ID" value="OMO65481"/>
    <property type="gene ID" value="CCACVL1_21517"/>
</dbReference>
<feature type="compositionally biased region" description="Basic and acidic residues" evidence="12">
    <location>
        <begin position="755"/>
        <end position="774"/>
    </location>
</feature>
<feature type="domain" description="JmjC" evidence="14">
    <location>
        <begin position="1240"/>
        <end position="1385"/>
    </location>
</feature>
<feature type="compositionally biased region" description="Basic residues" evidence="12">
    <location>
        <begin position="703"/>
        <end position="718"/>
    </location>
</feature>
<dbReference type="GO" id="GO:0006397">
    <property type="term" value="P:mRNA processing"/>
    <property type="evidence" value="ECO:0007669"/>
    <property type="project" value="UniProtKB-KW"/>
</dbReference>
<feature type="compositionally biased region" description="Basic and acidic residues" evidence="12">
    <location>
        <begin position="719"/>
        <end position="733"/>
    </location>
</feature>
<dbReference type="GO" id="GO:0000118">
    <property type="term" value="C:histone deacetylase complex"/>
    <property type="evidence" value="ECO:0007669"/>
    <property type="project" value="TreeGrafter"/>
</dbReference>
<dbReference type="InterPro" id="IPR035979">
    <property type="entry name" value="RBD_domain_sf"/>
</dbReference>
<dbReference type="PROSITE" id="PS51184">
    <property type="entry name" value="JMJC"/>
    <property type="match status" value="1"/>
</dbReference>
<dbReference type="FunFam" id="3.30.70.330:FF:000057">
    <property type="entry name" value="U2 snRNP auxiliary factor large subunit"/>
    <property type="match status" value="1"/>
</dbReference>
<dbReference type="InterPro" id="IPR045109">
    <property type="entry name" value="LSDs-like"/>
</dbReference>
<keyword evidence="10" id="KW-0539">Nucleus</keyword>
<keyword evidence="16" id="KW-1185">Reference proteome</keyword>
<keyword evidence="8 11" id="KW-0694">RNA-binding</keyword>
<dbReference type="GO" id="GO:0031490">
    <property type="term" value="F:chromatin DNA binding"/>
    <property type="evidence" value="ECO:0007669"/>
    <property type="project" value="TreeGrafter"/>
</dbReference>
<feature type="compositionally biased region" description="Basic and acidic residues" evidence="12">
    <location>
        <begin position="596"/>
        <end position="618"/>
    </location>
</feature>
<dbReference type="Gene3D" id="2.60.120.650">
    <property type="entry name" value="Cupin"/>
    <property type="match status" value="1"/>
</dbReference>
<evidence type="ECO:0000259" key="14">
    <source>
        <dbReference type="PROSITE" id="PS51184"/>
    </source>
</evidence>
<feature type="compositionally biased region" description="Acidic residues" evidence="12">
    <location>
        <begin position="734"/>
        <end position="743"/>
    </location>
</feature>
<dbReference type="PANTHER" id="PTHR12549:SF11">
    <property type="entry name" value="LYSINE-SPECIFIC DEMETHYLASE JMJ25"/>
    <property type="match status" value="1"/>
</dbReference>
<keyword evidence="7" id="KW-0677">Repeat</keyword>
<proteinExistence type="inferred from homology"/>
<gene>
    <name evidence="15" type="ORF">CCACVL1_21517</name>
</gene>
<evidence type="ECO:0000313" key="16">
    <source>
        <dbReference type="Proteomes" id="UP000188268"/>
    </source>
</evidence>
<keyword evidence="6" id="KW-0747">Spliceosome</keyword>
<dbReference type="GO" id="GO:0046872">
    <property type="term" value="F:metal ion binding"/>
    <property type="evidence" value="ECO:0007669"/>
    <property type="project" value="UniProtKB-KW"/>
</dbReference>
<evidence type="ECO:0000256" key="5">
    <source>
        <dbReference type="ARBA" id="ARBA00022723"/>
    </source>
</evidence>
<evidence type="ECO:0000256" key="11">
    <source>
        <dbReference type="PROSITE-ProRule" id="PRU00176"/>
    </source>
</evidence>
<keyword evidence="4" id="KW-0507">mRNA processing</keyword>
<dbReference type="PANTHER" id="PTHR12549">
    <property type="entry name" value="JMJC DOMAIN-CONTAINING HISTONE DEMETHYLATION PROTEIN"/>
    <property type="match status" value="1"/>
</dbReference>
<keyword evidence="5" id="KW-0479">Metal-binding</keyword>
<evidence type="ECO:0000256" key="1">
    <source>
        <dbReference type="ARBA" id="ARBA00004123"/>
    </source>
</evidence>
<protein>
    <recommendedName>
        <fullName evidence="17">U2 snRNP auxiliary factor large subunit</fullName>
    </recommendedName>
</protein>
<feature type="compositionally biased region" description="Basic and acidic residues" evidence="12">
    <location>
        <begin position="95"/>
        <end position="133"/>
    </location>
</feature>
<evidence type="ECO:0000256" key="8">
    <source>
        <dbReference type="ARBA" id="ARBA00022884"/>
    </source>
</evidence>
<evidence type="ECO:0008006" key="17">
    <source>
        <dbReference type="Google" id="ProtNLM"/>
    </source>
</evidence>
<dbReference type="GO" id="GO:0003712">
    <property type="term" value="F:transcription coregulator activity"/>
    <property type="evidence" value="ECO:0007669"/>
    <property type="project" value="TreeGrafter"/>
</dbReference>
<organism evidence="15 16">
    <name type="scientific">Corchorus capsularis</name>
    <name type="common">Jute</name>
    <dbReference type="NCBI Taxonomy" id="210143"/>
    <lineage>
        <taxon>Eukaryota</taxon>
        <taxon>Viridiplantae</taxon>
        <taxon>Streptophyta</taxon>
        <taxon>Embryophyta</taxon>
        <taxon>Tracheophyta</taxon>
        <taxon>Spermatophyta</taxon>
        <taxon>Magnoliopsida</taxon>
        <taxon>eudicotyledons</taxon>
        <taxon>Gunneridae</taxon>
        <taxon>Pentapetalae</taxon>
        <taxon>rosids</taxon>
        <taxon>malvids</taxon>
        <taxon>Malvales</taxon>
        <taxon>Malvaceae</taxon>
        <taxon>Grewioideae</taxon>
        <taxon>Apeibeae</taxon>
        <taxon>Corchorus</taxon>
    </lineage>
</organism>
<dbReference type="SMART" id="SM00558">
    <property type="entry name" value="JmjC"/>
    <property type="match status" value="1"/>
</dbReference>
<accession>A0A1R3H576</accession>
<dbReference type="GO" id="GO:0003723">
    <property type="term" value="F:RNA binding"/>
    <property type="evidence" value="ECO:0007669"/>
    <property type="project" value="UniProtKB-UniRule"/>
</dbReference>
<evidence type="ECO:0000256" key="10">
    <source>
        <dbReference type="ARBA" id="ARBA00023242"/>
    </source>
</evidence>
<dbReference type="InterPro" id="IPR000504">
    <property type="entry name" value="RRM_dom"/>
</dbReference>
<feature type="compositionally biased region" description="Basic residues" evidence="12">
    <location>
        <begin position="146"/>
        <end position="162"/>
    </location>
</feature>
<feature type="region of interest" description="Disordered" evidence="12">
    <location>
        <begin position="565"/>
        <end position="794"/>
    </location>
</feature>
<dbReference type="Proteomes" id="UP000188268">
    <property type="component" value="Unassembled WGS sequence"/>
</dbReference>
<dbReference type="GO" id="GO:0006357">
    <property type="term" value="P:regulation of transcription by RNA polymerase II"/>
    <property type="evidence" value="ECO:0007669"/>
    <property type="project" value="TreeGrafter"/>
</dbReference>
<dbReference type="NCBIfam" id="TIGR01642">
    <property type="entry name" value="U2AF_lg"/>
    <property type="match status" value="1"/>
</dbReference>
<feature type="compositionally biased region" description="Basic residues" evidence="12">
    <location>
        <begin position="571"/>
        <end position="580"/>
    </location>
</feature>
<dbReference type="FunFam" id="3.30.70.330:FF:000225">
    <property type="entry name" value="U2 snRNP auxiliary factor large subunit"/>
    <property type="match status" value="1"/>
</dbReference>
<dbReference type="InterPro" id="IPR012677">
    <property type="entry name" value="Nucleotide-bd_a/b_plait_sf"/>
</dbReference>
<dbReference type="SUPFAM" id="SSF51197">
    <property type="entry name" value="Clavaminate synthase-like"/>
    <property type="match status" value="1"/>
</dbReference>
<feature type="region of interest" description="Disordered" evidence="12">
    <location>
        <begin position="1"/>
        <end position="172"/>
    </location>
</feature>
<evidence type="ECO:0000256" key="4">
    <source>
        <dbReference type="ARBA" id="ARBA00022664"/>
    </source>
</evidence>
<keyword evidence="9" id="KW-0508">mRNA splicing</keyword>
<dbReference type="FunFam" id="3.30.70.330:FF:000111">
    <property type="entry name" value="U2 snRNP auxiliary factor large subunit"/>
    <property type="match status" value="1"/>
</dbReference>
<dbReference type="GO" id="GO:0005681">
    <property type="term" value="C:spliceosomal complex"/>
    <property type="evidence" value="ECO:0007669"/>
    <property type="project" value="UniProtKB-KW"/>
</dbReference>
<dbReference type="PROSITE" id="PS50102">
    <property type="entry name" value="RRM"/>
    <property type="match status" value="3"/>
</dbReference>
<feature type="domain" description="RRM" evidence="13">
    <location>
        <begin position="471"/>
        <end position="557"/>
    </location>
</feature>
<feature type="compositionally biased region" description="Basic and acidic residues" evidence="12">
    <location>
        <begin position="630"/>
        <end position="662"/>
    </location>
</feature>
<dbReference type="CDD" id="cd12232">
    <property type="entry name" value="RRM3_U2AF65"/>
    <property type="match status" value="1"/>
</dbReference>
<dbReference type="CDD" id="cd12231">
    <property type="entry name" value="RRM2_U2AF65"/>
    <property type="match status" value="1"/>
</dbReference>
<dbReference type="Pfam" id="PF00076">
    <property type="entry name" value="RRM_1"/>
    <property type="match status" value="2"/>
</dbReference>
<evidence type="ECO:0000256" key="12">
    <source>
        <dbReference type="SAM" id="MobiDB-lite"/>
    </source>
</evidence>
<comment type="similarity">
    <text evidence="3">Belongs to the splicing factor SR family.</text>
</comment>
<dbReference type="SMART" id="SM00360">
    <property type="entry name" value="RRM"/>
    <property type="match status" value="3"/>
</dbReference>
<comment type="similarity">
    <text evidence="2">Belongs to the JARID1 histone demethylase family.</text>
</comment>
<comment type="caution">
    <text evidence="15">The sequence shown here is derived from an EMBL/GenBank/DDBJ whole genome shotgun (WGS) entry which is preliminary data.</text>
</comment>
<feature type="compositionally biased region" description="Basic and acidic residues" evidence="12">
    <location>
        <begin position="30"/>
        <end position="86"/>
    </location>
</feature>
<feature type="domain" description="RRM" evidence="13">
    <location>
        <begin position="352"/>
        <end position="430"/>
    </location>
</feature>
<dbReference type="InterPro" id="IPR003347">
    <property type="entry name" value="JmjC_dom"/>
</dbReference>
<evidence type="ECO:0000256" key="6">
    <source>
        <dbReference type="ARBA" id="ARBA00022728"/>
    </source>
</evidence>
<sequence>MTDYEEARYQGNGDNNLDNSYGGGSSPQPRADDQNDSKSQHGSRDYERESSRSREKDREKGRDKERDKDRDRHRDRERDRDRDRDRDRHHRDRHRDRSRERSERRRDRDDDDYHRTRDYDRRRDYDRDREDRHRRSRSRGRSEHRSKSRSRSRSRSRSKSKRISGFDMAPPPNAMLTTGAALPTVAGQIPGTNPTLPGVFPNMFPLGTGQPYGALPVMPVQAMTQQATRHARRVYVGGLPPTANEQSVATFFSHVMAAIGGNTAGPGDAVVNVYINHEKKFAFVEMRSVEEASNAMALDGIIFEGAPVKVRRPSDYNPSLAATLGPSQPNPNLNLAAVGLTPGSAGGLEGPDRIFVGGLPYYFTEAQIRELLESFGPLRGFDLVKDRETGNSKGYAFCVYQDLSVTDIACAALNGIKMGDKTLTVRRANQGATQPKPEQESILQHAQQQIAFQRLMLQPQGVPTKVVCLTQALNVDDLTDNEEYEDIVEDMRQEGVKYGPLVNVVIPRPNPSGEPSPGVGRVFLEYADVEGSKKAQIAMNGRKFGGNQVLAVFYPENKFAEGDLPVSPMARPRKKQKIPKRAPGILNDVQSGGEITQRKEEEIVEKMEETTENKEMIKKTTKQQPKKDKKQKDLKKADGEGNEYEDKSNVENLSVKKEDNEKAAAFGVGESLKERLRPPVGGKRKNYCFDELFEEEADEGFPGKKRKSAGKQKKKVSKAKVEDGGERGDHSGEEDLENEEEEKVENSKKKGGGSKRREPKSEENGEKEVKEGITRKPSRKSKIPERLGESVSDNTAKKKKRPGFIFVILDIVVKVQCQIIKVSYRQRYPKMSEKEFTVSCPVCRGNCNCRSCLRLERLTVVTKALKQEFSDEEKLLHCRYLLQKLLPYIRQFSEEQMMEKNMEARIQGSLLSEIRLKQAACYQKERVYCNNCRTSIVDFHRTCPECNYDLCLICCREIREGQLKGGGKEVIVHYVDKGSEYLHGEFDPSIVANREKPLDSPVKTNCSEHEEVGSKWKANENGSIPCPPKDMGGCAESLLELRCMFSENAVVELVEASERIARDINLENLPKLTSKQCPCYNSTAEAHLGDFKLRKASSREDPNDNHLYCPAAMDIQDGDLQHFQCHWARGEPVIVTEVLENASGLSWEPMVMWRAFRQIRNTKHGLHLDVTAIDCLDWCEVDINIHQFFEGYTKARFDDKGWPQILKLKDWPPSDKFQERLPRHHAEFIRSLPFKEYTHSESGILNLATKLPEKSLRPDLGPKTYIAYGVAQELRRGDSVTKLHCDMSDAVNVLMHTAEVKLDQDKLKKIENLKQRHHKQDQKELYGMDVKVEKEPHDEYCDTAGAVWDIFRRKDVPKLKDYLKKHFKEFRHIYCSPVQQAVLIK</sequence>
<dbReference type="STRING" id="210143.A0A1R3H576"/>
<dbReference type="CDD" id="cd12230">
    <property type="entry name" value="RRM1_U2AF65"/>
    <property type="match status" value="1"/>
</dbReference>
<dbReference type="GO" id="GO:0008380">
    <property type="term" value="P:RNA splicing"/>
    <property type="evidence" value="ECO:0007669"/>
    <property type="project" value="UniProtKB-KW"/>
</dbReference>
<evidence type="ECO:0000256" key="7">
    <source>
        <dbReference type="ARBA" id="ARBA00022737"/>
    </source>
</evidence>
<dbReference type="Gene3D" id="3.30.70.330">
    <property type="match status" value="3"/>
</dbReference>
<dbReference type="EMBL" id="AWWV01012625">
    <property type="protein sequence ID" value="OMO65481.1"/>
    <property type="molecule type" value="Genomic_DNA"/>
</dbReference>
<dbReference type="GO" id="GO:0000785">
    <property type="term" value="C:chromatin"/>
    <property type="evidence" value="ECO:0007669"/>
    <property type="project" value="TreeGrafter"/>
</dbReference>
<name>A0A1R3H576_COCAP</name>